<dbReference type="Proteomes" id="UP001484535">
    <property type="component" value="Unassembled WGS sequence"/>
</dbReference>
<dbReference type="PANTHER" id="PTHR10900:SF77">
    <property type="entry name" value="FI19380P1"/>
    <property type="match status" value="1"/>
</dbReference>
<dbReference type="Pfam" id="PF02469">
    <property type="entry name" value="Fasciclin"/>
    <property type="match status" value="1"/>
</dbReference>
<name>A0ABV0CYY7_9SPHN</name>
<accession>A0ABV0CYY7</accession>
<dbReference type="InterPro" id="IPR050904">
    <property type="entry name" value="Adhesion/Biosynth-related"/>
</dbReference>
<gene>
    <name evidence="3" type="ORF">ABDJ38_12920</name>
</gene>
<feature type="domain" description="FAS1" evidence="2">
    <location>
        <begin position="26"/>
        <end position="170"/>
    </location>
</feature>
<keyword evidence="1" id="KW-0732">Signal</keyword>
<sequence>MRFPLVIVAAALTGTATPALANHHEAASLVETAIASPDHETLVAAVQAADLVDALSGEGPLTVFAPTDAAFGALPDGTVETLLMPANKEQLQAVLTYHVVPGKVTSADLLKLIEDNGGTASVTTLQGGMLTASLDGGSVILTDAAGGTATVTAADLEASNGIIHVTDAVSLPG</sequence>
<evidence type="ECO:0000256" key="1">
    <source>
        <dbReference type="SAM" id="SignalP"/>
    </source>
</evidence>
<dbReference type="InterPro" id="IPR000782">
    <property type="entry name" value="FAS1_domain"/>
</dbReference>
<evidence type="ECO:0000259" key="2">
    <source>
        <dbReference type="PROSITE" id="PS50213"/>
    </source>
</evidence>
<feature type="chain" id="PRO_5046985864" evidence="1">
    <location>
        <begin position="22"/>
        <end position="173"/>
    </location>
</feature>
<dbReference type="RefSeq" id="WP_346785533.1">
    <property type="nucleotide sequence ID" value="NZ_JBDLBR010000004.1"/>
</dbReference>
<dbReference type="PROSITE" id="PS50213">
    <property type="entry name" value="FAS1"/>
    <property type="match status" value="1"/>
</dbReference>
<dbReference type="SUPFAM" id="SSF82153">
    <property type="entry name" value="FAS1 domain"/>
    <property type="match status" value="1"/>
</dbReference>
<keyword evidence="4" id="KW-1185">Reference proteome</keyword>
<dbReference type="Gene3D" id="2.30.180.10">
    <property type="entry name" value="FAS1 domain"/>
    <property type="match status" value="1"/>
</dbReference>
<dbReference type="EMBL" id="JBDLBR010000004">
    <property type="protein sequence ID" value="MEN7538078.1"/>
    <property type="molecule type" value="Genomic_DNA"/>
</dbReference>
<dbReference type="InterPro" id="IPR036378">
    <property type="entry name" value="FAS1_dom_sf"/>
</dbReference>
<proteinExistence type="predicted"/>
<reference evidence="3 4" key="1">
    <citation type="submission" date="2024-05" db="EMBL/GenBank/DDBJ databases">
        <authorList>
            <person name="Park S."/>
        </authorList>
    </citation>
    <scope>NUCLEOTIDE SEQUENCE [LARGE SCALE GENOMIC DNA]</scope>
    <source>
        <strain evidence="3 4">DGU5</strain>
    </source>
</reference>
<evidence type="ECO:0000313" key="4">
    <source>
        <dbReference type="Proteomes" id="UP001484535"/>
    </source>
</evidence>
<evidence type="ECO:0000313" key="3">
    <source>
        <dbReference type="EMBL" id="MEN7538078.1"/>
    </source>
</evidence>
<protein>
    <submittedName>
        <fullName evidence="3">Fasciclin domain-containing protein</fullName>
    </submittedName>
</protein>
<dbReference type="SMART" id="SM00554">
    <property type="entry name" value="FAS1"/>
    <property type="match status" value="1"/>
</dbReference>
<organism evidence="3 4">
    <name type="scientific">Aurantiacibacter flavus</name>
    <dbReference type="NCBI Taxonomy" id="3145232"/>
    <lineage>
        <taxon>Bacteria</taxon>
        <taxon>Pseudomonadati</taxon>
        <taxon>Pseudomonadota</taxon>
        <taxon>Alphaproteobacteria</taxon>
        <taxon>Sphingomonadales</taxon>
        <taxon>Erythrobacteraceae</taxon>
        <taxon>Aurantiacibacter</taxon>
    </lineage>
</organism>
<feature type="signal peptide" evidence="1">
    <location>
        <begin position="1"/>
        <end position="21"/>
    </location>
</feature>
<comment type="caution">
    <text evidence="3">The sequence shown here is derived from an EMBL/GenBank/DDBJ whole genome shotgun (WGS) entry which is preliminary data.</text>
</comment>
<dbReference type="PANTHER" id="PTHR10900">
    <property type="entry name" value="PERIOSTIN-RELATED"/>
    <property type="match status" value="1"/>
</dbReference>